<protein>
    <submittedName>
        <fullName evidence="2">DUF2911 domain-containing protein</fullName>
    </submittedName>
</protein>
<dbReference type="InterPro" id="IPR021314">
    <property type="entry name" value="DUF2911"/>
</dbReference>
<organism evidence="2 3">
    <name type="scientific">Reichenbachiella carrageenanivorans</name>
    <dbReference type="NCBI Taxonomy" id="2979869"/>
    <lineage>
        <taxon>Bacteria</taxon>
        <taxon>Pseudomonadati</taxon>
        <taxon>Bacteroidota</taxon>
        <taxon>Cytophagia</taxon>
        <taxon>Cytophagales</taxon>
        <taxon>Reichenbachiellaceae</taxon>
        <taxon>Reichenbachiella</taxon>
    </lineage>
</organism>
<dbReference type="RefSeq" id="WP_263051323.1">
    <property type="nucleotide sequence ID" value="NZ_CP106735.1"/>
</dbReference>
<feature type="transmembrane region" description="Helical" evidence="1">
    <location>
        <begin position="5"/>
        <end position="25"/>
    </location>
</feature>
<gene>
    <name evidence="2" type="ORF">N7E81_00515</name>
</gene>
<name>A0ABY6D094_9BACT</name>
<evidence type="ECO:0000313" key="3">
    <source>
        <dbReference type="Proteomes" id="UP001062165"/>
    </source>
</evidence>
<keyword evidence="1" id="KW-0812">Transmembrane</keyword>
<dbReference type="Proteomes" id="UP001062165">
    <property type="component" value="Chromosome"/>
</dbReference>
<evidence type="ECO:0000313" key="2">
    <source>
        <dbReference type="EMBL" id="UXX79592.1"/>
    </source>
</evidence>
<dbReference type="Pfam" id="PF11138">
    <property type="entry name" value="DUF2911"/>
    <property type="match status" value="1"/>
</dbReference>
<sequence length="178" mass="20245">MIKKILWVVGAGMILFALTVIYQIATTRQHSPPATAILSTTHFQVTVDYCRPFKKGRKIFGELLPYDTYWRTGANEPTVITFSDDVYFGTSEVPAGKYRLYTIPGESEWQVVLNAETEQWGYWEPDYNLDVAKVTVPVQQSDSCVQQFLIRLTDQPYGANLALIWDFTKVIVPIKKGV</sequence>
<reference evidence="2" key="1">
    <citation type="submission" date="2022-10" db="EMBL/GenBank/DDBJ databases">
        <title>Comparative genomics and taxonomic characterization of three novel marine species of genus Reichenbachiella exhibiting antioxidant and polysaccharide degradation activities.</title>
        <authorList>
            <person name="Muhammad N."/>
            <person name="Lee Y.-J."/>
            <person name="Ko J."/>
            <person name="Kim S.-G."/>
        </authorList>
    </citation>
    <scope>NUCLEOTIDE SEQUENCE</scope>
    <source>
        <strain evidence="2">Wsw4-B4</strain>
    </source>
</reference>
<keyword evidence="1" id="KW-1133">Transmembrane helix</keyword>
<evidence type="ECO:0000256" key="1">
    <source>
        <dbReference type="SAM" id="Phobius"/>
    </source>
</evidence>
<keyword evidence="1" id="KW-0472">Membrane</keyword>
<dbReference type="EMBL" id="CP106735">
    <property type="protein sequence ID" value="UXX79592.1"/>
    <property type="molecule type" value="Genomic_DNA"/>
</dbReference>
<proteinExistence type="predicted"/>
<keyword evidence="3" id="KW-1185">Reference proteome</keyword>
<accession>A0ABY6D094</accession>